<protein>
    <submittedName>
        <fullName evidence="3">PUM-HD domain-containing protein</fullName>
    </submittedName>
</protein>
<gene>
    <name evidence="1" type="ORF">HNAJ_LOCUS6497</name>
</gene>
<evidence type="ECO:0000313" key="1">
    <source>
        <dbReference type="EMBL" id="VDO02357.1"/>
    </source>
</evidence>
<keyword evidence="2" id="KW-1185">Reference proteome</keyword>
<reference evidence="3" key="1">
    <citation type="submission" date="2017-02" db="UniProtKB">
        <authorList>
            <consortium name="WormBaseParasite"/>
        </authorList>
    </citation>
    <scope>IDENTIFICATION</scope>
</reference>
<evidence type="ECO:0000313" key="2">
    <source>
        <dbReference type="Proteomes" id="UP000278807"/>
    </source>
</evidence>
<organism evidence="3">
    <name type="scientific">Rodentolepis nana</name>
    <name type="common">Dwarf tapeworm</name>
    <name type="synonym">Hymenolepis nana</name>
    <dbReference type="NCBI Taxonomy" id="102285"/>
    <lineage>
        <taxon>Eukaryota</taxon>
        <taxon>Metazoa</taxon>
        <taxon>Spiralia</taxon>
        <taxon>Lophotrochozoa</taxon>
        <taxon>Platyhelminthes</taxon>
        <taxon>Cestoda</taxon>
        <taxon>Eucestoda</taxon>
        <taxon>Cyclophyllidea</taxon>
        <taxon>Hymenolepididae</taxon>
        <taxon>Rodentolepis</taxon>
    </lineage>
</organism>
<sequence length="100" mass="10979">MVGRIVLGRVRTLEHAFTPSVPLMVNGELGHLGAHAPQLVELVYDNVLASVTHHHLAMAANMMSMVLVVQRNKEGMEVLDASIQGLNSNYCVRIRFTVVC</sequence>
<dbReference type="Proteomes" id="UP000278807">
    <property type="component" value="Unassembled WGS sequence"/>
</dbReference>
<dbReference type="WBParaSite" id="HNAJ_0000650101-mRNA-1">
    <property type="protein sequence ID" value="HNAJ_0000650101-mRNA-1"/>
    <property type="gene ID" value="HNAJ_0000650101"/>
</dbReference>
<evidence type="ECO:0000313" key="3">
    <source>
        <dbReference type="WBParaSite" id="HNAJ_0000650101-mRNA-1"/>
    </source>
</evidence>
<accession>A0A0R3THG0</accession>
<reference evidence="1 2" key="2">
    <citation type="submission" date="2018-11" db="EMBL/GenBank/DDBJ databases">
        <authorList>
            <consortium name="Pathogen Informatics"/>
        </authorList>
    </citation>
    <scope>NUCLEOTIDE SEQUENCE [LARGE SCALE GENOMIC DNA]</scope>
</reference>
<dbReference type="AlphaFoldDB" id="A0A0R3THG0"/>
<dbReference type="EMBL" id="UZAE01007240">
    <property type="protein sequence ID" value="VDO02357.1"/>
    <property type="molecule type" value="Genomic_DNA"/>
</dbReference>
<proteinExistence type="predicted"/>
<name>A0A0R3THG0_RODNA</name>